<organism evidence="1 2">
    <name type="scientific">Paenibacillus filicis</name>
    <dbReference type="NCBI Taxonomy" id="669464"/>
    <lineage>
        <taxon>Bacteria</taxon>
        <taxon>Bacillati</taxon>
        <taxon>Bacillota</taxon>
        <taxon>Bacilli</taxon>
        <taxon>Bacillales</taxon>
        <taxon>Paenibacillaceae</taxon>
        <taxon>Paenibacillus</taxon>
    </lineage>
</organism>
<dbReference type="EMBL" id="JBBPCC010000015">
    <property type="protein sequence ID" value="MEK8130606.1"/>
    <property type="molecule type" value="Genomic_DNA"/>
</dbReference>
<dbReference type="RefSeq" id="WP_341417740.1">
    <property type="nucleotide sequence ID" value="NZ_JBBPCC010000015.1"/>
</dbReference>
<keyword evidence="2" id="KW-1185">Reference proteome</keyword>
<reference evidence="1 2" key="1">
    <citation type="submission" date="2024-04" db="EMBL/GenBank/DDBJ databases">
        <title>draft genome sequnece of Paenibacillus filicis.</title>
        <authorList>
            <person name="Kim D.-U."/>
        </authorList>
    </citation>
    <scope>NUCLEOTIDE SEQUENCE [LARGE SCALE GENOMIC DNA]</scope>
    <source>
        <strain evidence="1 2">KACC14197</strain>
    </source>
</reference>
<accession>A0ABU9DQT3</accession>
<sequence length="69" mass="7322">MTKTTSVVGLAGGMMLRVKQHGQGVVGEIIMPDANGQDSGTLLFHSPPHSSVEELTQWSNLAVRAYVEG</sequence>
<dbReference type="Proteomes" id="UP001469365">
    <property type="component" value="Unassembled WGS sequence"/>
</dbReference>
<evidence type="ECO:0000313" key="2">
    <source>
        <dbReference type="Proteomes" id="UP001469365"/>
    </source>
</evidence>
<gene>
    <name evidence="1" type="ORF">WMW72_22120</name>
</gene>
<name>A0ABU9DQT3_9BACL</name>
<proteinExistence type="predicted"/>
<protein>
    <submittedName>
        <fullName evidence="1">Uncharacterized protein</fullName>
    </submittedName>
</protein>
<evidence type="ECO:0000313" key="1">
    <source>
        <dbReference type="EMBL" id="MEK8130606.1"/>
    </source>
</evidence>
<comment type="caution">
    <text evidence="1">The sequence shown here is derived from an EMBL/GenBank/DDBJ whole genome shotgun (WGS) entry which is preliminary data.</text>
</comment>